<dbReference type="Proteomes" id="UP000198882">
    <property type="component" value="Unassembled WGS sequence"/>
</dbReference>
<evidence type="ECO:0000313" key="2">
    <source>
        <dbReference type="Proteomes" id="UP000198882"/>
    </source>
</evidence>
<name>A0A1G8XVV4_9EURY</name>
<organism evidence="1 2">
    <name type="scientific">Natronorubrum texcoconense</name>
    <dbReference type="NCBI Taxonomy" id="1095776"/>
    <lineage>
        <taxon>Archaea</taxon>
        <taxon>Methanobacteriati</taxon>
        <taxon>Methanobacteriota</taxon>
        <taxon>Stenosarchaea group</taxon>
        <taxon>Halobacteria</taxon>
        <taxon>Halobacteriales</taxon>
        <taxon>Natrialbaceae</taxon>
        <taxon>Natronorubrum</taxon>
    </lineage>
</organism>
<dbReference type="EMBL" id="FNFE01000002">
    <property type="protein sequence ID" value="SDJ94678.1"/>
    <property type="molecule type" value="Genomic_DNA"/>
</dbReference>
<dbReference type="AlphaFoldDB" id="A0A1G8XVV4"/>
<sequence length="92" mass="10239">MATRVRLDDWEAAVDELRRFGKPGEVTTGDDWIRLDFGSAQVEVTQGGRVSTGMALHEFEREGEVELLVDHDEGTLAIETDDVGYTFRRPGG</sequence>
<dbReference type="OrthoDB" id="191810at2157"/>
<keyword evidence="2" id="KW-1185">Reference proteome</keyword>
<proteinExistence type="predicted"/>
<reference evidence="2" key="1">
    <citation type="submission" date="2016-10" db="EMBL/GenBank/DDBJ databases">
        <authorList>
            <person name="Varghese N."/>
            <person name="Submissions S."/>
        </authorList>
    </citation>
    <scope>NUCLEOTIDE SEQUENCE [LARGE SCALE GENOMIC DNA]</scope>
    <source>
        <strain evidence="2">B4,CECT 8067,JCM 17497</strain>
    </source>
</reference>
<gene>
    <name evidence="1" type="ORF">SAMN04515672_1923</name>
</gene>
<evidence type="ECO:0000313" key="1">
    <source>
        <dbReference type="EMBL" id="SDJ94678.1"/>
    </source>
</evidence>
<protein>
    <submittedName>
        <fullName evidence="1">Uncharacterized protein</fullName>
    </submittedName>
</protein>
<dbReference type="RefSeq" id="WP_090304926.1">
    <property type="nucleotide sequence ID" value="NZ_FNFE01000002.1"/>
</dbReference>
<accession>A0A1G8XVV4</accession>